<comment type="caution">
    <text evidence="1">The sequence shown here is derived from an EMBL/GenBank/DDBJ whole genome shotgun (WGS) entry which is preliminary data.</text>
</comment>
<evidence type="ECO:0000313" key="2">
    <source>
        <dbReference type="Proteomes" id="UP000276133"/>
    </source>
</evidence>
<sequence length="167" mass="19235">LLKNTHLLESIQVENRVRSGDEYVVKRAIPLLKLANGIYNLVLIVDADKEFTVDSKRFYAPEEIVVNVKKANPINKISINLINVTNGNSLDKLISGSLVEVNYKVETEHLEKDFKLNVWLNADNLLNWSQEKLFMIKNVPSEQTLIIKLEIEMIFELIINFKMPLKD</sequence>
<accession>A0A3M7SQI4</accession>
<name>A0A3M7SQI4_BRAPC</name>
<feature type="non-terminal residue" evidence="1">
    <location>
        <position position="1"/>
    </location>
</feature>
<dbReference type="AlphaFoldDB" id="A0A3M7SQI4"/>
<protein>
    <submittedName>
        <fullName evidence="1">Uncharacterized protein</fullName>
    </submittedName>
</protein>
<dbReference type="EMBL" id="REGN01000914">
    <property type="protein sequence ID" value="RNA38121.1"/>
    <property type="molecule type" value="Genomic_DNA"/>
</dbReference>
<evidence type="ECO:0000313" key="1">
    <source>
        <dbReference type="EMBL" id="RNA38121.1"/>
    </source>
</evidence>
<gene>
    <name evidence="1" type="ORF">BpHYR1_047613</name>
</gene>
<proteinExistence type="predicted"/>
<reference evidence="1 2" key="1">
    <citation type="journal article" date="2018" name="Sci. Rep.">
        <title>Genomic signatures of local adaptation to the degree of environmental predictability in rotifers.</title>
        <authorList>
            <person name="Franch-Gras L."/>
            <person name="Hahn C."/>
            <person name="Garcia-Roger E.M."/>
            <person name="Carmona M.J."/>
            <person name="Serra M."/>
            <person name="Gomez A."/>
        </authorList>
    </citation>
    <scope>NUCLEOTIDE SEQUENCE [LARGE SCALE GENOMIC DNA]</scope>
    <source>
        <strain evidence="1">HYR1</strain>
    </source>
</reference>
<keyword evidence="2" id="KW-1185">Reference proteome</keyword>
<dbReference type="Proteomes" id="UP000276133">
    <property type="component" value="Unassembled WGS sequence"/>
</dbReference>
<organism evidence="1 2">
    <name type="scientific">Brachionus plicatilis</name>
    <name type="common">Marine rotifer</name>
    <name type="synonym">Brachionus muelleri</name>
    <dbReference type="NCBI Taxonomy" id="10195"/>
    <lineage>
        <taxon>Eukaryota</taxon>
        <taxon>Metazoa</taxon>
        <taxon>Spiralia</taxon>
        <taxon>Gnathifera</taxon>
        <taxon>Rotifera</taxon>
        <taxon>Eurotatoria</taxon>
        <taxon>Monogononta</taxon>
        <taxon>Pseudotrocha</taxon>
        <taxon>Ploima</taxon>
        <taxon>Brachionidae</taxon>
        <taxon>Brachionus</taxon>
    </lineage>
</organism>